<sequence length="303" mass="33760">MFFMELAANALAQNKKAALLVGAAGVALLGFGLGYKYMRKPEKAVRVGVVSQILIHPLKSGKAVPVSVAELWLDPAAVTVPVGHSGESGSSCAETQTRNTSPRLQQCWVGKKKRMFSKDIQGRNCGDKASHWLTTFLGGEKTFRLVHYEPHMKPRRPAESEPLYPQFEVQVAYPDYGPIMLLSEASVQDLSSKLDQEVTTERFRPSIVIGDCEPFDEDSWEEIQIGSVRLQRVMSCGRCILTTVDPETGVMSRKEPLETLKSYRLCKPSEKHIYKKAPLFGQLHTVKKTGVLHVGEEVYKIIR</sequence>
<evidence type="ECO:0000259" key="1">
    <source>
        <dbReference type="PROSITE" id="PS51340"/>
    </source>
</evidence>
<name>A0A3B5KZS2_9TELE</name>
<dbReference type="Ensembl" id="ENSXCOT00000005649.1">
    <property type="protein sequence ID" value="ENSXCOP00000005583.1"/>
    <property type="gene ID" value="ENSXCOG00000004355.1"/>
</dbReference>
<dbReference type="GO" id="GO:0043546">
    <property type="term" value="F:molybdopterin cofactor binding"/>
    <property type="evidence" value="ECO:0007669"/>
    <property type="project" value="TreeGrafter"/>
</dbReference>
<dbReference type="PANTHER" id="PTHR14237">
    <property type="entry name" value="MOLYBDOPTERIN COFACTOR SULFURASE MOSC"/>
    <property type="match status" value="1"/>
</dbReference>
<dbReference type="STRING" id="32473.ENSXCOP00000005583"/>
<dbReference type="AlphaFoldDB" id="A0A3B5KZS2"/>
<dbReference type="GO" id="GO:0008940">
    <property type="term" value="F:nitrate reductase activity"/>
    <property type="evidence" value="ECO:0007669"/>
    <property type="project" value="TreeGrafter"/>
</dbReference>
<keyword evidence="3" id="KW-1185">Reference proteome</keyword>
<dbReference type="PROSITE" id="PS51340">
    <property type="entry name" value="MOSC"/>
    <property type="match status" value="1"/>
</dbReference>
<dbReference type="SUPFAM" id="SSF50800">
    <property type="entry name" value="PK beta-barrel domain-like"/>
    <property type="match status" value="1"/>
</dbReference>
<feature type="domain" description="MOSC" evidence="1">
    <location>
        <begin position="156"/>
        <end position="301"/>
    </location>
</feature>
<evidence type="ECO:0000313" key="2">
    <source>
        <dbReference type="Ensembl" id="ENSXCOP00000005583.1"/>
    </source>
</evidence>
<dbReference type="Pfam" id="PF03473">
    <property type="entry name" value="MOSC"/>
    <property type="match status" value="1"/>
</dbReference>
<organism evidence="2 3">
    <name type="scientific">Xiphophorus couchianus</name>
    <name type="common">Monterrey platyfish</name>
    <dbReference type="NCBI Taxonomy" id="32473"/>
    <lineage>
        <taxon>Eukaryota</taxon>
        <taxon>Metazoa</taxon>
        <taxon>Chordata</taxon>
        <taxon>Craniata</taxon>
        <taxon>Vertebrata</taxon>
        <taxon>Euteleostomi</taxon>
        <taxon>Actinopterygii</taxon>
        <taxon>Neopterygii</taxon>
        <taxon>Teleostei</taxon>
        <taxon>Neoteleostei</taxon>
        <taxon>Acanthomorphata</taxon>
        <taxon>Ovalentaria</taxon>
        <taxon>Atherinomorphae</taxon>
        <taxon>Cyprinodontiformes</taxon>
        <taxon>Poeciliidae</taxon>
        <taxon>Poeciliinae</taxon>
        <taxon>Xiphophorus</taxon>
    </lineage>
</organism>
<dbReference type="GO" id="GO:0042126">
    <property type="term" value="P:nitrate metabolic process"/>
    <property type="evidence" value="ECO:0007669"/>
    <property type="project" value="TreeGrafter"/>
</dbReference>
<protein>
    <recommendedName>
        <fullName evidence="1">MOSC domain-containing protein</fullName>
    </recommendedName>
</protein>
<reference evidence="2" key="1">
    <citation type="submission" date="2025-08" db="UniProtKB">
        <authorList>
            <consortium name="Ensembl"/>
        </authorList>
    </citation>
    <scope>IDENTIFICATION</scope>
</reference>
<dbReference type="InterPro" id="IPR005302">
    <property type="entry name" value="MoCF_Sase_C"/>
</dbReference>
<dbReference type="InterPro" id="IPR011037">
    <property type="entry name" value="Pyrv_Knase-like_insert_dom_sf"/>
</dbReference>
<accession>A0A3B5KZS2</accession>
<dbReference type="GeneTree" id="ENSGT00940000159665"/>
<dbReference type="GO" id="GO:0030151">
    <property type="term" value="F:molybdenum ion binding"/>
    <property type="evidence" value="ECO:0007669"/>
    <property type="project" value="InterPro"/>
</dbReference>
<proteinExistence type="predicted"/>
<evidence type="ECO:0000313" key="3">
    <source>
        <dbReference type="Proteomes" id="UP000261380"/>
    </source>
</evidence>
<dbReference type="GO" id="GO:0005743">
    <property type="term" value="C:mitochondrial inner membrane"/>
    <property type="evidence" value="ECO:0007669"/>
    <property type="project" value="TreeGrafter"/>
</dbReference>
<dbReference type="GO" id="GO:0030170">
    <property type="term" value="F:pyridoxal phosphate binding"/>
    <property type="evidence" value="ECO:0007669"/>
    <property type="project" value="InterPro"/>
</dbReference>
<dbReference type="Proteomes" id="UP000261380">
    <property type="component" value="Unplaced"/>
</dbReference>
<reference evidence="2" key="2">
    <citation type="submission" date="2025-09" db="UniProtKB">
        <authorList>
            <consortium name="Ensembl"/>
        </authorList>
    </citation>
    <scope>IDENTIFICATION</scope>
</reference>
<dbReference type="PANTHER" id="PTHR14237:SF19">
    <property type="entry name" value="MITOCHONDRIAL AMIDOXIME REDUCING COMPONENT 1"/>
    <property type="match status" value="1"/>
</dbReference>
<dbReference type="SUPFAM" id="SSF141673">
    <property type="entry name" value="MOSC N-terminal domain-like"/>
    <property type="match status" value="1"/>
</dbReference>